<reference evidence="8 9" key="1">
    <citation type="submission" date="2024-07" db="EMBL/GenBank/DDBJ databases">
        <title>Draft sequence of the Neodothiora populina.</title>
        <authorList>
            <person name="Drown D.D."/>
            <person name="Schuette U.S."/>
            <person name="Buechlein A.B."/>
            <person name="Rusch D.R."/>
            <person name="Winton L.W."/>
            <person name="Adams G.A."/>
        </authorList>
    </citation>
    <scope>NUCLEOTIDE SEQUENCE [LARGE SCALE GENOMIC DNA]</scope>
    <source>
        <strain evidence="8 9">CPC 39397</strain>
    </source>
</reference>
<dbReference type="GeneID" id="95976974"/>
<evidence type="ECO:0000256" key="4">
    <source>
        <dbReference type="ARBA" id="ARBA00022694"/>
    </source>
</evidence>
<dbReference type="EC" id="5.4.99.25" evidence="3"/>
<sequence>MSNPKPVIEGVFAIHKPTAISSAQVLRDLQSHLNPSKTFAPWIDAERQRRDQESHNQRGKRSRRSRGPVQVKMGHGGTLDPMATGVLIVGVGNGTKSLQGFLDGTKTYEAVLLFGAATDTYDFEGKIVKRAPTEHITKAAFEEALAKFRGLIMQRPPIFSALRVNGKRLYEYAREGKEVPVEIRERPVEVSELECLEWMEPGTHNYHYPDREAEPEEKEVADKLMKVEGGETTKETTTETTSAEQQELKRKREDGDEEAAGETTDTTAPTKRAKQDSDTTTDKVSAATTTEPEPTQVAKPPCPAPAARIRMTVSSGFYVRSLCHDLGIALNSLAFMSSLSRTRQSMFELNKNVLEYEDLAKGEDLWGPKVVDMLAKWNDEFPQGYDRQKVPAKRQNGSQPRKERDNKDQQRERVRNSSSPEA</sequence>
<feature type="compositionally biased region" description="Basic and acidic residues" evidence="6">
    <location>
        <begin position="227"/>
        <end position="237"/>
    </location>
</feature>
<evidence type="ECO:0000256" key="5">
    <source>
        <dbReference type="ARBA" id="ARBA00023235"/>
    </source>
</evidence>
<evidence type="ECO:0000256" key="1">
    <source>
        <dbReference type="ARBA" id="ARBA00001166"/>
    </source>
</evidence>
<dbReference type="Gene3D" id="3.30.2350.10">
    <property type="entry name" value="Pseudouridine synthase"/>
    <property type="match status" value="1"/>
</dbReference>
<evidence type="ECO:0000256" key="6">
    <source>
        <dbReference type="SAM" id="MobiDB-lite"/>
    </source>
</evidence>
<evidence type="ECO:0000256" key="3">
    <source>
        <dbReference type="ARBA" id="ARBA00012787"/>
    </source>
</evidence>
<feature type="region of interest" description="Disordered" evidence="6">
    <location>
        <begin position="40"/>
        <end position="76"/>
    </location>
</feature>
<proteinExistence type="inferred from homology"/>
<comment type="similarity">
    <text evidence="2">Belongs to the pseudouridine synthase TruB family.</text>
</comment>
<evidence type="ECO:0000256" key="2">
    <source>
        <dbReference type="ARBA" id="ARBA00008999"/>
    </source>
</evidence>
<dbReference type="RefSeq" id="XP_069199230.1">
    <property type="nucleotide sequence ID" value="XM_069342725.1"/>
</dbReference>
<dbReference type="SUPFAM" id="SSF55120">
    <property type="entry name" value="Pseudouridine synthase"/>
    <property type="match status" value="1"/>
</dbReference>
<comment type="caution">
    <text evidence="8">The sequence shown here is derived from an EMBL/GenBank/DDBJ whole genome shotgun (WGS) entry which is preliminary data.</text>
</comment>
<dbReference type="Pfam" id="PF01509">
    <property type="entry name" value="TruB_N"/>
    <property type="match status" value="1"/>
</dbReference>
<dbReference type="HAMAP" id="MF_01080">
    <property type="entry name" value="TruB_bact"/>
    <property type="match status" value="1"/>
</dbReference>
<protein>
    <recommendedName>
        <fullName evidence="3">tRNA pseudouridine(55) synthase</fullName>
        <ecNumber evidence="3">5.4.99.25</ecNumber>
    </recommendedName>
</protein>
<keyword evidence="5" id="KW-0413">Isomerase</keyword>
<gene>
    <name evidence="8" type="ORF">AAFC00_003272</name>
</gene>
<dbReference type="EMBL" id="JBFMKM010000012">
    <property type="protein sequence ID" value="KAL1302954.1"/>
    <property type="molecule type" value="Genomic_DNA"/>
</dbReference>
<evidence type="ECO:0000313" key="9">
    <source>
        <dbReference type="Proteomes" id="UP001562354"/>
    </source>
</evidence>
<feature type="region of interest" description="Disordered" evidence="6">
    <location>
        <begin position="227"/>
        <end position="303"/>
    </location>
</feature>
<dbReference type="InterPro" id="IPR002501">
    <property type="entry name" value="PsdUridine_synth_N"/>
</dbReference>
<feature type="compositionally biased region" description="Basic and acidic residues" evidence="6">
    <location>
        <begin position="44"/>
        <end position="56"/>
    </location>
</feature>
<feature type="region of interest" description="Disordered" evidence="6">
    <location>
        <begin position="382"/>
        <end position="422"/>
    </location>
</feature>
<dbReference type="PANTHER" id="PTHR13767">
    <property type="entry name" value="TRNA-PSEUDOURIDINE SYNTHASE"/>
    <property type="match status" value="1"/>
</dbReference>
<organism evidence="8 9">
    <name type="scientific">Neodothiora populina</name>
    <dbReference type="NCBI Taxonomy" id="2781224"/>
    <lineage>
        <taxon>Eukaryota</taxon>
        <taxon>Fungi</taxon>
        <taxon>Dikarya</taxon>
        <taxon>Ascomycota</taxon>
        <taxon>Pezizomycotina</taxon>
        <taxon>Dothideomycetes</taxon>
        <taxon>Dothideomycetidae</taxon>
        <taxon>Dothideales</taxon>
        <taxon>Dothioraceae</taxon>
        <taxon>Neodothiora</taxon>
    </lineage>
</organism>
<feature type="compositionally biased region" description="Basic and acidic residues" evidence="6">
    <location>
        <begin position="400"/>
        <end position="415"/>
    </location>
</feature>
<dbReference type="InterPro" id="IPR014780">
    <property type="entry name" value="tRNA_psdUridine_synth_TruB"/>
</dbReference>
<dbReference type="InterPro" id="IPR020103">
    <property type="entry name" value="PsdUridine_synth_cat_dom_sf"/>
</dbReference>
<accession>A0ABR3P9V4</accession>
<feature type="compositionally biased region" description="Basic residues" evidence="6">
    <location>
        <begin position="57"/>
        <end position="66"/>
    </location>
</feature>
<comment type="catalytic activity">
    <reaction evidence="1">
        <text>a uridine in mRNA = a pseudouridine in mRNA</text>
        <dbReference type="Rhea" id="RHEA:56644"/>
        <dbReference type="Rhea" id="RHEA-COMP:14658"/>
        <dbReference type="Rhea" id="RHEA-COMP:14659"/>
        <dbReference type="ChEBI" id="CHEBI:65314"/>
        <dbReference type="ChEBI" id="CHEBI:65315"/>
    </reaction>
</comment>
<keyword evidence="9" id="KW-1185">Reference proteome</keyword>
<dbReference type="PANTHER" id="PTHR13767:SF2">
    <property type="entry name" value="PSEUDOURIDYLATE SYNTHASE TRUB1"/>
    <property type="match status" value="1"/>
</dbReference>
<feature type="domain" description="Pseudouridine synthase II N-terminal" evidence="7">
    <location>
        <begin position="71"/>
        <end position="201"/>
    </location>
</feature>
<name>A0ABR3P9V4_9PEZI</name>
<evidence type="ECO:0000259" key="7">
    <source>
        <dbReference type="Pfam" id="PF01509"/>
    </source>
</evidence>
<evidence type="ECO:0000313" key="8">
    <source>
        <dbReference type="EMBL" id="KAL1302954.1"/>
    </source>
</evidence>
<dbReference type="Proteomes" id="UP001562354">
    <property type="component" value="Unassembled WGS sequence"/>
</dbReference>
<keyword evidence="4" id="KW-0819">tRNA processing</keyword>